<dbReference type="InterPro" id="IPR005181">
    <property type="entry name" value="SASA"/>
</dbReference>
<name>A0A367GPU4_9SPHI</name>
<dbReference type="PANTHER" id="PTHR22901">
    <property type="entry name" value="SIALATE O-ACETYLESTERASE"/>
    <property type="match status" value="1"/>
</dbReference>
<reference evidence="3 4" key="1">
    <citation type="submission" date="2018-05" db="EMBL/GenBank/DDBJ databases">
        <title>Mucilaginibacter hurinus sp. nov., isolated from briquette warehouse soil.</title>
        <authorList>
            <person name="Choi L."/>
        </authorList>
    </citation>
    <scope>NUCLEOTIDE SEQUENCE [LARGE SCALE GENOMIC DNA]</scope>
    <source>
        <strain evidence="3 4">ZR32</strain>
    </source>
</reference>
<dbReference type="Pfam" id="PF03629">
    <property type="entry name" value="SASA"/>
    <property type="match status" value="1"/>
</dbReference>
<organism evidence="3 4">
    <name type="scientific">Mucilaginibacter hurinus</name>
    <dbReference type="NCBI Taxonomy" id="2201324"/>
    <lineage>
        <taxon>Bacteria</taxon>
        <taxon>Pseudomonadati</taxon>
        <taxon>Bacteroidota</taxon>
        <taxon>Sphingobacteriia</taxon>
        <taxon>Sphingobacteriales</taxon>
        <taxon>Sphingobacteriaceae</taxon>
        <taxon>Mucilaginibacter</taxon>
    </lineage>
</organism>
<dbReference type="PANTHER" id="PTHR22901:SF0">
    <property type="entry name" value="SIALATE O-ACETYLESTERASE"/>
    <property type="match status" value="1"/>
</dbReference>
<keyword evidence="4" id="KW-1185">Reference proteome</keyword>
<comment type="caution">
    <text evidence="3">The sequence shown here is derived from an EMBL/GenBank/DDBJ whole genome shotgun (WGS) entry which is preliminary data.</text>
</comment>
<proteinExistence type="predicted"/>
<accession>A0A367GPU4</accession>
<evidence type="ECO:0000313" key="3">
    <source>
        <dbReference type="EMBL" id="RCH55482.1"/>
    </source>
</evidence>
<dbReference type="GO" id="GO:0001681">
    <property type="term" value="F:sialate O-acetylesterase activity"/>
    <property type="evidence" value="ECO:0007669"/>
    <property type="project" value="InterPro"/>
</dbReference>
<keyword evidence="1" id="KW-0378">Hydrolase</keyword>
<dbReference type="InterPro" id="IPR036514">
    <property type="entry name" value="SGNH_hydro_sf"/>
</dbReference>
<dbReference type="OrthoDB" id="9816001at2"/>
<protein>
    <submittedName>
        <fullName evidence="3">Sialate O-acetylesterase</fullName>
    </submittedName>
</protein>
<dbReference type="AlphaFoldDB" id="A0A367GPU4"/>
<sequence length="525" mass="58433">MKIKFFIAFLLFAGESNSRNLFAKCASADTTGFTVANLFQSNMVVQQNKPYAIWGKAAPGTKVTVKADWATRQGEAVADSSGVWKTSVKVPKAVPGDFKPHTLVITNGGKTVTLTNILIGEVWLASGQSNMQMALKGDKEKKDSGTENWENEVPKATFPNIRFFYTTLNFGATPYDYVKGKWVVCNPETAGSFSAVAYYFASEIHKNTKLPVGIVLSTIGASTGQAWTSRKVLESDTILYNKYLKSYDESPKSKEVIDGGFSFEKVTRPTLLYNAMIAPVAGLSIKGFIWYQGEFNRNDKNKYTRLLTAMIKGWRKDFGQGDLPFYLVQVPSYWWNNEDPAAFDYAVFREAQSNVRKLKNTEMVVTTDDPDAPRNLHPRRKKPIGLRLARIALNKNYKLANIQYLGPQLNKVKIDGSKVIVSYHSKSLDGGLTTFDKKAPREFFIAGADQVFHPAKAVIEGDKVILTSDKVAVPVAARYAFTNTAITNFQNKAGLPAEPFRTDDWADDGSGEKIKVDYKRLNEEL</sequence>
<dbReference type="InterPro" id="IPR039329">
    <property type="entry name" value="SIAE"/>
</dbReference>
<dbReference type="Proteomes" id="UP000253209">
    <property type="component" value="Unassembled WGS sequence"/>
</dbReference>
<feature type="domain" description="Sialate O-acetylesterase" evidence="2">
    <location>
        <begin position="259"/>
        <end position="389"/>
    </location>
</feature>
<evidence type="ECO:0000256" key="1">
    <source>
        <dbReference type="ARBA" id="ARBA00022801"/>
    </source>
</evidence>
<dbReference type="GO" id="GO:0005975">
    <property type="term" value="P:carbohydrate metabolic process"/>
    <property type="evidence" value="ECO:0007669"/>
    <property type="project" value="TreeGrafter"/>
</dbReference>
<dbReference type="RefSeq" id="WP_114004398.1">
    <property type="nucleotide sequence ID" value="NZ_QGDC01000003.1"/>
</dbReference>
<gene>
    <name evidence="3" type="ORF">DJ568_06200</name>
</gene>
<dbReference type="Gene3D" id="3.40.50.1110">
    <property type="entry name" value="SGNH hydrolase"/>
    <property type="match status" value="1"/>
</dbReference>
<dbReference type="EMBL" id="QGDC01000003">
    <property type="protein sequence ID" value="RCH55482.1"/>
    <property type="molecule type" value="Genomic_DNA"/>
</dbReference>
<dbReference type="SUPFAM" id="SSF52266">
    <property type="entry name" value="SGNH hydrolase"/>
    <property type="match status" value="1"/>
</dbReference>
<evidence type="ECO:0000313" key="4">
    <source>
        <dbReference type="Proteomes" id="UP000253209"/>
    </source>
</evidence>
<evidence type="ECO:0000259" key="2">
    <source>
        <dbReference type="Pfam" id="PF03629"/>
    </source>
</evidence>